<dbReference type="GO" id="GO:0046872">
    <property type="term" value="F:metal ion binding"/>
    <property type="evidence" value="ECO:0007669"/>
    <property type="project" value="UniProtKB-KW"/>
</dbReference>
<feature type="compositionally biased region" description="Basic and acidic residues" evidence="3">
    <location>
        <begin position="144"/>
        <end position="157"/>
    </location>
</feature>
<keyword evidence="6" id="KW-1185">Reference proteome</keyword>
<reference evidence="5" key="1">
    <citation type="submission" date="2022-05" db="EMBL/GenBank/DDBJ databases">
        <title>The Musa troglodytarum L. genome provides insights into the mechanism of non-climacteric behaviour and enrichment of carotenoids.</title>
        <authorList>
            <person name="Wang J."/>
        </authorList>
    </citation>
    <scope>NUCLEOTIDE SEQUENCE</scope>
    <source>
        <tissue evidence="5">Leaf</tissue>
    </source>
</reference>
<name>A0A9E7FUL4_9LILI</name>
<feature type="compositionally biased region" description="Polar residues" evidence="3">
    <location>
        <begin position="134"/>
        <end position="143"/>
    </location>
</feature>
<feature type="domain" description="Phytocyanin" evidence="4">
    <location>
        <begin position="14"/>
        <end position="113"/>
    </location>
</feature>
<feature type="compositionally biased region" description="Low complexity" evidence="3">
    <location>
        <begin position="118"/>
        <end position="127"/>
    </location>
</feature>
<evidence type="ECO:0000256" key="1">
    <source>
        <dbReference type="ARBA" id="ARBA00022723"/>
    </source>
</evidence>
<dbReference type="CDD" id="cd04216">
    <property type="entry name" value="Phytocyanin"/>
    <property type="match status" value="1"/>
</dbReference>
<dbReference type="Pfam" id="PF02298">
    <property type="entry name" value="Cu_bind_like"/>
    <property type="match status" value="1"/>
</dbReference>
<protein>
    <submittedName>
        <fullName evidence="5">Plastocyanin-like domain</fullName>
    </submittedName>
</protein>
<dbReference type="SUPFAM" id="SSF49503">
    <property type="entry name" value="Cupredoxins"/>
    <property type="match status" value="1"/>
</dbReference>
<dbReference type="OrthoDB" id="686200at2759"/>
<dbReference type="PANTHER" id="PTHR33021:SF350">
    <property type="entry name" value="UCLACYANIN-2"/>
    <property type="match status" value="1"/>
</dbReference>
<dbReference type="PANTHER" id="PTHR33021">
    <property type="entry name" value="BLUE COPPER PROTEIN"/>
    <property type="match status" value="1"/>
</dbReference>
<proteinExistence type="predicted"/>
<evidence type="ECO:0000259" key="4">
    <source>
        <dbReference type="PROSITE" id="PS51485"/>
    </source>
</evidence>
<dbReference type="InterPro" id="IPR039391">
    <property type="entry name" value="Phytocyanin-like"/>
</dbReference>
<sequence length="206" mass="21499">MVLLVAAAPAASATDYTVGDLQGWVSGVDYTAWASGKTFNVGDTLCKHHTMVSHSLAEVGEADYKACSAGNSVQTYTDQSTKITLTRPGSRYFICGTLGHCSSGMKLAVTVAGASSSTPAGAPLSTPSGPPASDPTTESSTKSSRGEEQGLPQRERSPAAATWFLRARREAVLSIYGLLGYLVWVLSCEALSGGVNLHGNNKIRVR</sequence>
<dbReference type="GO" id="GO:0005886">
    <property type="term" value="C:plasma membrane"/>
    <property type="evidence" value="ECO:0007669"/>
    <property type="project" value="TreeGrafter"/>
</dbReference>
<evidence type="ECO:0000313" key="6">
    <source>
        <dbReference type="Proteomes" id="UP001055439"/>
    </source>
</evidence>
<evidence type="ECO:0000313" key="5">
    <source>
        <dbReference type="EMBL" id="URE00213.1"/>
    </source>
</evidence>
<dbReference type="GO" id="GO:0009055">
    <property type="term" value="F:electron transfer activity"/>
    <property type="evidence" value="ECO:0007669"/>
    <property type="project" value="InterPro"/>
</dbReference>
<evidence type="ECO:0000256" key="3">
    <source>
        <dbReference type="SAM" id="MobiDB-lite"/>
    </source>
</evidence>
<gene>
    <name evidence="5" type="ORF">MUK42_14099</name>
</gene>
<keyword evidence="2" id="KW-0325">Glycoprotein</keyword>
<evidence type="ECO:0000256" key="2">
    <source>
        <dbReference type="ARBA" id="ARBA00023180"/>
    </source>
</evidence>
<dbReference type="InterPro" id="IPR008972">
    <property type="entry name" value="Cupredoxin"/>
</dbReference>
<dbReference type="PROSITE" id="PS51485">
    <property type="entry name" value="PHYTOCYANIN"/>
    <property type="match status" value="1"/>
</dbReference>
<dbReference type="FunFam" id="2.60.40.420:FF:000003">
    <property type="entry name" value="Blue copper"/>
    <property type="match status" value="1"/>
</dbReference>
<accession>A0A9E7FUL4</accession>
<dbReference type="InterPro" id="IPR003245">
    <property type="entry name" value="Phytocyanin_dom"/>
</dbReference>
<keyword evidence="1" id="KW-0479">Metal-binding</keyword>
<feature type="region of interest" description="Disordered" evidence="3">
    <location>
        <begin position="118"/>
        <end position="157"/>
    </location>
</feature>
<dbReference type="AlphaFoldDB" id="A0A9E7FUL4"/>
<organism evidence="5 6">
    <name type="scientific">Musa troglodytarum</name>
    <name type="common">fe'i banana</name>
    <dbReference type="NCBI Taxonomy" id="320322"/>
    <lineage>
        <taxon>Eukaryota</taxon>
        <taxon>Viridiplantae</taxon>
        <taxon>Streptophyta</taxon>
        <taxon>Embryophyta</taxon>
        <taxon>Tracheophyta</taxon>
        <taxon>Spermatophyta</taxon>
        <taxon>Magnoliopsida</taxon>
        <taxon>Liliopsida</taxon>
        <taxon>Zingiberales</taxon>
        <taxon>Musaceae</taxon>
        <taxon>Musa</taxon>
    </lineage>
</organism>
<dbReference type="Gene3D" id="2.60.40.420">
    <property type="entry name" value="Cupredoxins - blue copper proteins"/>
    <property type="match status" value="1"/>
</dbReference>
<dbReference type="Proteomes" id="UP001055439">
    <property type="component" value="Chromosome 5"/>
</dbReference>
<dbReference type="EMBL" id="CP097507">
    <property type="protein sequence ID" value="URE00213.1"/>
    <property type="molecule type" value="Genomic_DNA"/>
</dbReference>